<dbReference type="InterPro" id="IPR016147">
    <property type="entry name" value="Pili_assmbl_chaperone_N"/>
</dbReference>
<protein>
    <submittedName>
        <fullName evidence="3">Fimbria/pilus periplasmic chaperone</fullName>
    </submittedName>
</protein>
<gene>
    <name evidence="3" type="ORF">IAB12_00900</name>
</gene>
<feature type="signal peptide" evidence="1">
    <location>
        <begin position="1"/>
        <end position="20"/>
    </location>
</feature>
<dbReference type="GO" id="GO:0071555">
    <property type="term" value="P:cell wall organization"/>
    <property type="evidence" value="ECO:0007669"/>
    <property type="project" value="InterPro"/>
</dbReference>
<dbReference type="Proteomes" id="UP000823936">
    <property type="component" value="Unassembled WGS sequence"/>
</dbReference>
<dbReference type="PANTHER" id="PTHR30251">
    <property type="entry name" value="PILUS ASSEMBLY CHAPERONE"/>
    <property type="match status" value="1"/>
</dbReference>
<evidence type="ECO:0000313" key="4">
    <source>
        <dbReference type="Proteomes" id="UP000823936"/>
    </source>
</evidence>
<accession>A0A9D1TMB5</accession>
<feature type="domain" description="Pili assembly chaperone N-terminal" evidence="2">
    <location>
        <begin position="36"/>
        <end position="147"/>
    </location>
</feature>
<dbReference type="InterPro" id="IPR050643">
    <property type="entry name" value="Periplasmic_pilus_chap"/>
</dbReference>
<dbReference type="GO" id="GO:0030288">
    <property type="term" value="C:outer membrane-bounded periplasmic space"/>
    <property type="evidence" value="ECO:0007669"/>
    <property type="project" value="InterPro"/>
</dbReference>
<name>A0A9D1TMB5_9SPIO</name>
<proteinExistence type="predicted"/>
<dbReference type="AlphaFoldDB" id="A0A9D1TMB5"/>
<dbReference type="InterPro" id="IPR013783">
    <property type="entry name" value="Ig-like_fold"/>
</dbReference>
<reference evidence="3" key="1">
    <citation type="journal article" date="2021" name="PeerJ">
        <title>Extensive microbial diversity within the chicken gut microbiome revealed by metagenomics and culture.</title>
        <authorList>
            <person name="Gilroy R."/>
            <person name="Ravi A."/>
            <person name="Getino M."/>
            <person name="Pursley I."/>
            <person name="Horton D.L."/>
            <person name="Alikhan N.F."/>
            <person name="Baker D."/>
            <person name="Gharbi K."/>
            <person name="Hall N."/>
            <person name="Watson M."/>
            <person name="Adriaenssens E.M."/>
            <person name="Foster-Nyarko E."/>
            <person name="Jarju S."/>
            <person name="Secka A."/>
            <person name="Antonio M."/>
            <person name="Oren A."/>
            <person name="Chaudhuri R.R."/>
            <person name="La Ragione R."/>
            <person name="Hildebrand F."/>
            <person name="Pallen M.J."/>
        </authorList>
    </citation>
    <scope>NUCLEOTIDE SEQUENCE</scope>
    <source>
        <strain evidence="3">Gambia11-129</strain>
    </source>
</reference>
<dbReference type="SUPFAM" id="SSF49354">
    <property type="entry name" value="PapD-like"/>
    <property type="match status" value="1"/>
</dbReference>
<keyword evidence="1" id="KW-0732">Signal</keyword>
<comment type="caution">
    <text evidence="3">The sequence shown here is derived from an EMBL/GenBank/DDBJ whole genome shotgun (WGS) entry which is preliminary data.</text>
</comment>
<dbReference type="Gene3D" id="2.60.40.10">
    <property type="entry name" value="Immunoglobulins"/>
    <property type="match status" value="1"/>
</dbReference>
<sequence>MKRLAILLCLVVFCLSAAYSYQLSPLNATYDSSGPDSQKIYTIVNDSDSPIAIEISAVKRNIDINGEEYNEDASAYFSIQPSKMIIRPQSTQLVRVQYRGPSTLTEEQSFRIISEQIPYSVGAQVPDSGQMISFLFVYSTSAYVRPSRVIESVTSTADLDEDGKLSVTIENTGSVHQLLNSLSVTVTSDNGASYTFTEEELEAISGISLLTNSKVVVRTENAPSELLSADNLKASVSYDYSYSN</sequence>
<evidence type="ECO:0000259" key="2">
    <source>
        <dbReference type="Pfam" id="PF00345"/>
    </source>
</evidence>
<reference evidence="3" key="2">
    <citation type="submission" date="2021-04" db="EMBL/GenBank/DDBJ databases">
        <authorList>
            <person name="Gilroy R."/>
        </authorList>
    </citation>
    <scope>NUCLEOTIDE SEQUENCE</scope>
    <source>
        <strain evidence="3">Gambia11-129</strain>
    </source>
</reference>
<dbReference type="PANTHER" id="PTHR30251:SF4">
    <property type="entry name" value="SLR1668 PROTEIN"/>
    <property type="match status" value="1"/>
</dbReference>
<dbReference type="InterPro" id="IPR008962">
    <property type="entry name" value="PapD-like_sf"/>
</dbReference>
<dbReference type="Pfam" id="PF00345">
    <property type="entry name" value="PapD_N"/>
    <property type="match status" value="1"/>
</dbReference>
<evidence type="ECO:0000256" key="1">
    <source>
        <dbReference type="SAM" id="SignalP"/>
    </source>
</evidence>
<evidence type="ECO:0000313" key="3">
    <source>
        <dbReference type="EMBL" id="HIV98322.1"/>
    </source>
</evidence>
<organism evidence="3 4">
    <name type="scientific">Candidatus Ornithospirochaeta avicola</name>
    <dbReference type="NCBI Taxonomy" id="2840896"/>
    <lineage>
        <taxon>Bacteria</taxon>
        <taxon>Pseudomonadati</taxon>
        <taxon>Spirochaetota</taxon>
        <taxon>Spirochaetia</taxon>
        <taxon>Spirochaetales</taxon>
        <taxon>Spirochaetaceae</taxon>
        <taxon>Spirochaetaceae incertae sedis</taxon>
        <taxon>Candidatus Ornithospirochaeta</taxon>
    </lineage>
</organism>
<feature type="chain" id="PRO_5039586171" evidence="1">
    <location>
        <begin position="21"/>
        <end position="244"/>
    </location>
</feature>
<dbReference type="EMBL" id="DXHU01000005">
    <property type="protein sequence ID" value="HIV98322.1"/>
    <property type="molecule type" value="Genomic_DNA"/>
</dbReference>